<comment type="caution">
    <text evidence="2">The sequence shown here is derived from an EMBL/GenBank/DDBJ whole genome shotgun (WGS) entry which is preliminary data.</text>
</comment>
<dbReference type="Gene3D" id="3.30.1540.10">
    <property type="entry name" value="formyl-coa transferase, domain 3"/>
    <property type="match status" value="1"/>
</dbReference>
<evidence type="ECO:0000313" key="3">
    <source>
        <dbReference type="Proteomes" id="UP001265550"/>
    </source>
</evidence>
<evidence type="ECO:0000256" key="1">
    <source>
        <dbReference type="ARBA" id="ARBA00022679"/>
    </source>
</evidence>
<dbReference type="InterPro" id="IPR044855">
    <property type="entry name" value="CoA-Trfase_III_dom3_sf"/>
</dbReference>
<keyword evidence="1" id="KW-0808">Transferase</keyword>
<reference evidence="2 3" key="1">
    <citation type="submission" date="2023-07" db="EMBL/GenBank/DDBJ databases">
        <title>Sorghum-associated microbial communities from plants grown in Nebraska, USA.</title>
        <authorList>
            <person name="Schachtman D."/>
        </authorList>
    </citation>
    <scope>NUCLEOTIDE SEQUENCE [LARGE SCALE GENOMIC DNA]</scope>
    <source>
        <strain evidence="2 3">BE240</strain>
    </source>
</reference>
<dbReference type="InterPro" id="IPR050483">
    <property type="entry name" value="CoA-transferase_III_domain"/>
</dbReference>
<accession>A0ABU1VJ21</accession>
<keyword evidence="3" id="KW-1185">Reference proteome</keyword>
<name>A0ABU1VJ21_9BURK</name>
<evidence type="ECO:0000313" key="2">
    <source>
        <dbReference type="EMBL" id="MDR7097464.1"/>
    </source>
</evidence>
<dbReference type="InterPro" id="IPR003673">
    <property type="entry name" value="CoA-Trfase_fam_III"/>
</dbReference>
<dbReference type="InterPro" id="IPR023606">
    <property type="entry name" value="CoA-Trfase_III_dom_1_sf"/>
</dbReference>
<sequence>MLHTSSSSRTPHDPLKGIRVVDFTIVMSGPLCTRALADAGADVIKIEPPAGDMVRNRPPTRSGVSTYFGSMNCGKRGIVLDLSTPEGREIALGLALQADVIVENFRPGVMKRLGLDYDSLSARRPGLIYCSISGFGQSGPMAHAPAYAPVIHAASGLDMANMSYQTDPSRPGNNGIFIADVLGASQAASAIHLALFDRERTGKGQWIDVSLMDAVLGMLVYETQVAQQPTNRRRQVYEPVRSRDGFVMVAAVTPKNMEALFDLIGFPAGKTDPRFANTRTKEENWSELLRIIESWTSQRSSSECEDLMMAAGVPCARYRTVTEALAEPQVAFRGTLAHVGTAEEPFQVVNPAYRLSNSRIEARRCIPQLGEHTEEVLQELLGASDEQLEAWRDKGVLGASRAPA</sequence>
<dbReference type="Proteomes" id="UP001265550">
    <property type="component" value="Unassembled WGS sequence"/>
</dbReference>
<proteinExistence type="predicted"/>
<dbReference type="Gene3D" id="3.40.50.10540">
    <property type="entry name" value="Crotonobetainyl-coa:carnitine coa-transferase, domain 1"/>
    <property type="match status" value="1"/>
</dbReference>
<organism evidence="2 3">
    <name type="scientific">Hydrogenophaga laconesensis</name>
    <dbReference type="NCBI Taxonomy" id="1805971"/>
    <lineage>
        <taxon>Bacteria</taxon>
        <taxon>Pseudomonadati</taxon>
        <taxon>Pseudomonadota</taxon>
        <taxon>Betaproteobacteria</taxon>
        <taxon>Burkholderiales</taxon>
        <taxon>Comamonadaceae</taxon>
        <taxon>Hydrogenophaga</taxon>
    </lineage>
</organism>
<dbReference type="PANTHER" id="PTHR48207:SF3">
    <property type="entry name" value="SUCCINATE--HYDROXYMETHYLGLUTARATE COA-TRANSFERASE"/>
    <property type="match status" value="1"/>
</dbReference>
<dbReference type="SUPFAM" id="SSF89796">
    <property type="entry name" value="CoA-transferase family III (CaiB/BaiF)"/>
    <property type="match status" value="1"/>
</dbReference>
<dbReference type="EMBL" id="JAVDWE010000026">
    <property type="protein sequence ID" value="MDR7097464.1"/>
    <property type="molecule type" value="Genomic_DNA"/>
</dbReference>
<dbReference type="RefSeq" id="WP_204735818.1">
    <property type="nucleotide sequence ID" value="NZ_JAVDWE010000026.1"/>
</dbReference>
<dbReference type="Pfam" id="PF02515">
    <property type="entry name" value="CoA_transf_3"/>
    <property type="match status" value="1"/>
</dbReference>
<dbReference type="PANTHER" id="PTHR48207">
    <property type="entry name" value="SUCCINATE--HYDROXYMETHYLGLUTARATE COA-TRANSFERASE"/>
    <property type="match status" value="1"/>
</dbReference>
<protein>
    <submittedName>
        <fullName evidence="2">Crotonobetainyl-CoA:carnitine CoA-transferase CaiB-like acyl-CoA transferase</fullName>
    </submittedName>
</protein>
<gene>
    <name evidence="2" type="ORF">J2X09_005240</name>
</gene>